<evidence type="ECO:0000313" key="2">
    <source>
        <dbReference type="EMBL" id="SEF03493.1"/>
    </source>
</evidence>
<keyword evidence="2" id="KW-0489">Methyltransferase</keyword>
<dbReference type="InterPro" id="IPR050508">
    <property type="entry name" value="Methyltransf_Superfamily"/>
</dbReference>
<organism evidence="2 3">
    <name type="scientific">Arthrobacter alpinus</name>
    <dbReference type="NCBI Taxonomy" id="656366"/>
    <lineage>
        <taxon>Bacteria</taxon>
        <taxon>Bacillati</taxon>
        <taxon>Actinomycetota</taxon>
        <taxon>Actinomycetes</taxon>
        <taxon>Micrococcales</taxon>
        <taxon>Micrococcaceae</taxon>
        <taxon>Arthrobacter</taxon>
    </lineage>
</organism>
<dbReference type="InterPro" id="IPR029063">
    <property type="entry name" value="SAM-dependent_MTases_sf"/>
</dbReference>
<accession>A0A1H5NPK6</accession>
<dbReference type="RefSeq" id="WP_074712953.1">
    <property type="nucleotide sequence ID" value="NZ_FNTV01000001.1"/>
</dbReference>
<dbReference type="Pfam" id="PF13649">
    <property type="entry name" value="Methyltransf_25"/>
    <property type="match status" value="1"/>
</dbReference>
<dbReference type="PANTHER" id="PTHR42912">
    <property type="entry name" value="METHYLTRANSFERASE"/>
    <property type="match status" value="1"/>
</dbReference>
<dbReference type="EMBL" id="FNTV01000001">
    <property type="protein sequence ID" value="SEF03493.1"/>
    <property type="molecule type" value="Genomic_DNA"/>
</dbReference>
<dbReference type="CDD" id="cd02440">
    <property type="entry name" value="AdoMet_MTases"/>
    <property type="match status" value="1"/>
</dbReference>
<protein>
    <submittedName>
        <fullName evidence="2">Methyltransferase domain-containing protein</fullName>
    </submittedName>
</protein>
<gene>
    <name evidence="2" type="ORF">SAMN04489740_3905</name>
</gene>
<dbReference type="InterPro" id="IPR041698">
    <property type="entry name" value="Methyltransf_25"/>
</dbReference>
<keyword evidence="2" id="KW-0808">Transferase</keyword>
<evidence type="ECO:0000313" key="3">
    <source>
        <dbReference type="Proteomes" id="UP000182725"/>
    </source>
</evidence>
<dbReference type="GO" id="GO:0008168">
    <property type="term" value="F:methyltransferase activity"/>
    <property type="evidence" value="ECO:0007669"/>
    <property type="project" value="UniProtKB-KW"/>
</dbReference>
<feature type="domain" description="Methyltransferase" evidence="1">
    <location>
        <begin position="61"/>
        <end position="151"/>
    </location>
</feature>
<dbReference type="Proteomes" id="UP000182725">
    <property type="component" value="Unassembled WGS sequence"/>
</dbReference>
<sequence length="221" mass="24046">MSENNAAPDVPAWLTDTRTSYDVDASGYAEKVQGLLEAHPHLRAHLDVFVELVQRDGGGRVADVGCGPGYVTRYLQDSGTEAFGIDLSPAMVAIAQRTYPDLHFEVGTMTNLDLAAHSVAGIVAFWSTIHIPDHAMAGVIEEVHRVLRPGGHVLVGFHVGDSTEHASSGYTGQPISVDTHRRQASKISDWLREANFQIESESVFRPDDIVPGGIVLARRRR</sequence>
<evidence type="ECO:0000259" key="1">
    <source>
        <dbReference type="Pfam" id="PF13649"/>
    </source>
</evidence>
<dbReference type="SUPFAM" id="SSF53335">
    <property type="entry name" value="S-adenosyl-L-methionine-dependent methyltransferases"/>
    <property type="match status" value="1"/>
</dbReference>
<proteinExistence type="predicted"/>
<dbReference type="Gene3D" id="3.40.50.150">
    <property type="entry name" value="Vaccinia Virus protein VP39"/>
    <property type="match status" value="1"/>
</dbReference>
<dbReference type="AlphaFoldDB" id="A0A1H5NPK6"/>
<name>A0A1H5NPK6_9MICC</name>
<dbReference type="GO" id="GO:0032259">
    <property type="term" value="P:methylation"/>
    <property type="evidence" value="ECO:0007669"/>
    <property type="project" value="UniProtKB-KW"/>
</dbReference>
<reference evidence="2 3" key="1">
    <citation type="submission" date="2016-10" db="EMBL/GenBank/DDBJ databases">
        <authorList>
            <person name="de Groot N.N."/>
        </authorList>
    </citation>
    <scope>NUCLEOTIDE SEQUENCE [LARGE SCALE GENOMIC DNA]</scope>
    <source>
        <strain evidence="2 3">DSM 22274</strain>
    </source>
</reference>